<comment type="subcellular location">
    <subcellularLocation>
        <location evidence="1">Cell membrane</location>
        <topology evidence="1">Multi-pass membrane protein</topology>
    </subcellularLocation>
</comment>
<evidence type="ECO:0008006" key="12">
    <source>
        <dbReference type="Google" id="ProtNLM"/>
    </source>
</evidence>
<dbReference type="InterPro" id="IPR011606">
    <property type="entry name" value="Brnchd-chn_aa_trnsp_permease"/>
</dbReference>
<keyword evidence="6 9" id="KW-1133">Transmembrane helix</keyword>
<comment type="caution">
    <text evidence="10">The sequence shown here is derived from an EMBL/GenBank/DDBJ whole genome shotgun (WGS) entry which is preliminary data.</text>
</comment>
<feature type="region of interest" description="Disordered" evidence="8">
    <location>
        <begin position="37"/>
        <end position="59"/>
    </location>
</feature>
<evidence type="ECO:0000256" key="1">
    <source>
        <dbReference type="ARBA" id="ARBA00004651"/>
    </source>
</evidence>
<evidence type="ECO:0000256" key="8">
    <source>
        <dbReference type="SAM" id="MobiDB-lite"/>
    </source>
</evidence>
<evidence type="ECO:0000256" key="9">
    <source>
        <dbReference type="SAM" id="Phobius"/>
    </source>
</evidence>
<feature type="region of interest" description="Disordered" evidence="8">
    <location>
        <begin position="296"/>
        <end position="325"/>
    </location>
</feature>
<dbReference type="Proteomes" id="UP000434342">
    <property type="component" value="Unassembled WGS sequence"/>
</dbReference>
<proteinExistence type="inferred from homology"/>
<name>A0A6N7WZ88_9ACTN</name>
<dbReference type="AlphaFoldDB" id="A0A6N7WZ88"/>
<dbReference type="GO" id="GO:1903785">
    <property type="term" value="P:L-valine transmembrane transport"/>
    <property type="evidence" value="ECO:0007669"/>
    <property type="project" value="TreeGrafter"/>
</dbReference>
<feature type="transmembrane region" description="Helical" evidence="9">
    <location>
        <begin position="228"/>
        <end position="244"/>
    </location>
</feature>
<keyword evidence="7 9" id="KW-0472">Membrane</keyword>
<evidence type="ECO:0000256" key="2">
    <source>
        <dbReference type="ARBA" id="ARBA00010735"/>
    </source>
</evidence>
<evidence type="ECO:0000313" key="11">
    <source>
        <dbReference type="Proteomes" id="UP000434342"/>
    </source>
</evidence>
<dbReference type="PANTHER" id="PTHR34979">
    <property type="entry name" value="INNER MEMBRANE PROTEIN YGAZ"/>
    <property type="match status" value="1"/>
</dbReference>
<feature type="transmembrane region" description="Helical" evidence="9">
    <location>
        <begin position="128"/>
        <end position="151"/>
    </location>
</feature>
<accession>A0A6N7WZ88</accession>
<feature type="transmembrane region" description="Helical" evidence="9">
    <location>
        <begin position="77"/>
        <end position="100"/>
    </location>
</feature>
<keyword evidence="5 9" id="KW-0812">Transmembrane</keyword>
<dbReference type="EMBL" id="VUND01000003">
    <property type="protein sequence ID" value="MST61301.1"/>
    <property type="molecule type" value="Genomic_DNA"/>
</dbReference>
<evidence type="ECO:0000313" key="10">
    <source>
        <dbReference type="EMBL" id="MST61301.1"/>
    </source>
</evidence>
<evidence type="ECO:0000256" key="4">
    <source>
        <dbReference type="ARBA" id="ARBA00022475"/>
    </source>
</evidence>
<evidence type="ECO:0000256" key="3">
    <source>
        <dbReference type="ARBA" id="ARBA00022448"/>
    </source>
</evidence>
<feature type="transmembrane region" description="Helical" evidence="9">
    <location>
        <begin position="275"/>
        <end position="292"/>
    </location>
</feature>
<evidence type="ECO:0000256" key="5">
    <source>
        <dbReference type="ARBA" id="ARBA00022692"/>
    </source>
</evidence>
<protein>
    <recommendedName>
        <fullName evidence="12">Branched-chain amino acid ABC transporter permease</fullName>
    </recommendedName>
</protein>
<keyword evidence="3" id="KW-0813">Transport</keyword>
<reference evidence="10 11" key="1">
    <citation type="submission" date="2019-08" db="EMBL/GenBank/DDBJ databases">
        <title>In-depth cultivation of the pig gut microbiome towards novel bacterial diversity and tailored functional studies.</title>
        <authorList>
            <person name="Wylensek D."/>
            <person name="Hitch T.C.A."/>
            <person name="Clavel T."/>
        </authorList>
    </citation>
    <scope>NUCLEOTIDE SEQUENCE [LARGE SCALE GENOMIC DNA]</scope>
    <source>
        <strain evidence="10 11">WB01_CNA04</strain>
    </source>
</reference>
<keyword evidence="4" id="KW-1003">Cell membrane</keyword>
<evidence type="ECO:0000256" key="7">
    <source>
        <dbReference type="ARBA" id="ARBA00023136"/>
    </source>
</evidence>
<dbReference type="GO" id="GO:0005886">
    <property type="term" value="C:plasma membrane"/>
    <property type="evidence" value="ECO:0007669"/>
    <property type="project" value="UniProtKB-SubCell"/>
</dbReference>
<comment type="similarity">
    <text evidence="2">Belongs to the AzlC family.</text>
</comment>
<dbReference type="PANTHER" id="PTHR34979:SF1">
    <property type="entry name" value="INNER MEMBRANE PROTEIN YGAZ"/>
    <property type="match status" value="1"/>
</dbReference>
<organism evidence="10 11">
    <name type="scientific">Parafannyhessea umbonata</name>
    <dbReference type="NCBI Taxonomy" id="604330"/>
    <lineage>
        <taxon>Bacteria</taxon>
        <taxon>Bacillati</taxon>
        <taxon>Actinomycetota</taxon>
        <taxon>Coriobacteriia</taxon>
        <taxon>Coriobacteriales</taxon>
        <taxon>Atopobiaceae</taxon>
        <taxon>Parafannyhessea</taxon>
    </lineage>
</organism>
<sequence length="325" mass="33888">MRAARRVLEKILAQVLRPARKPRVHGRDLGPKASKMRRACNNATPPAHRRARRAYHATTARDAGPTHIRGVRMRREVISAAWPVMVSYVAVGLPCGVLAAKAGMGPLQNFVLALTFLSGGGQFMMSNLWLAGVPLGSIVASVAAVSTRFALYSASLAPYLERFGRRSALAISCSYTEEAYGITLDKLASGAAWSARDALALNLCVQLTWAASCAAGAVLGAIVNVPTAIAGFAMTSLFIYLLWAQPHTRPTAAAAAAAALTVAACKWAGAAGVAVPVAALAGVAAGLAAGALPHARRGRHNRHELNHERPAAATNAPTGEKDGPR</sequence>
<evidence type="ECO:0000256" key="6">
    <source>
        <dbReference type="ARBA" id="ARBA00022989"/>
    </source>
</evidence>
<gene>
    <name evidence="10" type="ORF">FYJ69_10475</name>
</gene>
<dbReference type="Pfam" id="PF03591">
    <property type="entry name" value="AzlC"/>
    <property type="match status" value="1"/>
</dbReference>